<evidence type="ECO:0000313" key="3">
    <source>
        <dbReference type="Proteomes" id="UP000824074"/>
    </source>
</evidence>
<evidence type="ECO:0000313" key="2">
    <source>
        <dbReference type="EMBL" id="HIU39989.1"/>
    </source>
</evidence>
<feature type="domain" description="KilA-N DNA-binding" evidence="1">
    <location>
        <begin position="13"/>
        <end position="100"/>
    </location>
</feature>
<organism evidence="2 3">
    <name type="scientific">Candidatus Aphodocola excrementigallinarum</name>
    <dbReference type="NCBI Taxonomy" id="2840670"/>
    <lineage>
        <taxon>Bacteria</taxon>
        <taxon>Bacillati</taxon>
        <taxon>Bacillota</taxon>
        <taxon>Bacilli</taxon>
        <taxon>Candidatus Aphodocola</taxon>
    </lineage>
</organism>
<reference evidence="2" key="2">
    <citation type="journal article" date="2021" name="PeerJ">
        <title>Extensive microbial diversity within the chicken gut microbiome revealed by metagenomics and culture.</title>
        <authorList>
            <person name="Gilroy R."/>
            <person name="Ravi A."/>
            <person name="Getino M."/>
            <person name="Pursley I."/>
            <person name="Horton D.L."/>
            <person name="Alikhan N.F."/>
            <person name="Baker D."/>
            <person name="Gharbi K."/>
            <person name="Hall N."/>
            <person name="Watson M."/>
            <person name="Adriaenssens E.M."/>
            <person name="Foster-Nyarko E."/>
            <person name="Jarju S."/>
            <person name="Secka A."/>
            <person name="Antonio M."/>
            <person name="Oren A."/>
            <person name="Chaudhuri R.R."/>
            <person name="La Ragione R."/>
            <person name="Hildebrand F."/>
            <person name="Pallen M.J."/>
        </authorList>
    </citation>
    <scope>NUCLEOTIDE SEQUENCE</scope>
    <source>
        <strain evidence="2">CHK193-30670</strain>
    </source>
</reference>
<accession>A0A9D1IQB7</accession>
<proteinExistence type="predicted"/>
<dbReference type="EMBL" id="DVMT01000017">
    <property type="protein sequence ID" value="HIU39989.1"/>
    <property type="molecule type" value="Genomic_DNA"/>
</dbReference>
<evidence type="ECO:0000259" key="1">
    <source>
        <dbReference type="Pfam" id="PF10543"/>
    </source>
</evidence>
<protein>
    <submittedName>
        <fullName evidence="2">ORF6N domain-containing protein</fullName>
    </submittedName>
</protein>
<reference evidence="2" key="1">
    <citation type="submission" date="2020-10" db="EMBL/GenBank/DDBJ databases">
        <authorList>
            <person name="Gilroy R."/>
        </authorList>
    </citation>
    <scope>NUCLEOTIDE SEQUENCE</scope>
    <source>
        <strain evidence="2">CHK193-30670</strain>
    </source>
</reference>
<dbReference type="Pfam" id="PF10543">
    <property type="entry name" value="ORF6N"/>
    <property type="match status" value="1"/>
</dbReference>
<comment type="caution">
    <text evidence="2">The sequence shown here is derived from an EMBL/GenBank/DDBJ whole genome shotgun (WGS) entry which is preliminary data.</text>
</comment>
<name>A0A9D1IQB7_9FIRM</name>
<sequence>MYKLKENIDIKNLIYEVRGKQVMFDSDLAVLYGCKNGTKEINQAVKNNPLKFPERYCFRISEIEKKRLKSKILTSNYTKGGSRKGNTVFTEQGIYMLATILKTKVATEATIKIMDTFVKMRSLINENKDIFKRVIKVENKTDYIESALKEHDNKIEELFDKFERKEDLKSKLFFDGEIYNAYSLLVDIISKANKEIIILDNFVDKITLDILSKKKVNVMVLLITDDKKSKLTKTDIKKFN</sequence>
<dbReference type="Proteomes" id="UP000824074">
    <property type="component" value="Unassembled WGS sequence"/>
</dbReference>
<feature type="non-terminal residue" evidence="2">
    <location>
        <position position="240"/>
    </location>
</feature>
<dbReference type="InterPro" id="IPR018873">
    <property type="entry name" value="KilA-N_DNA-bd_domain"/>
</dbReference>
<dbReference type="AlphaFoldDB" id="A0A9D1IQB7"/>
<gene>
    <name evidence="2" type="ORF">IAB68_01630</name>
</gene>